<dbReference type="AlphaFoldDB" id="A0A495W8P4"/>
<keyword evidence="5" id="KW-1185">Reference proteome</keyword>
<dbReference type="SUPFAM" id="SSF51735">
    <property type="entry name" value="NAD(P)-binding Rossmann-fold domains"/>
    <property type="match status" value="1"/>
</dbReference>
<dbReference type="NCBIfam" id="TIGR01746">
    <property type="entry name" value="Thioester-redct"/>
    <property type="match status" value="1"/>
</dbReference>
<keyword evidence="2" id="KW-0597">Phosphoprotein</keyword>
<dbReference type="Pfam" id="PF00550">
    <property type="entry name" value="PP-binding"/>
    <property type="match status" value="1"/>
</dbReference>
<evidence type="ECO:0000313" key="4">
    <source>
        <dbReference type="EMBL" id="RKT56138.1"/>
    </source>
</evidence>
<dbReference type="NCBIfam" id="TIGR01733">
    <property type="entry name" value="AA-adenyl-dom"/>
    <property type="match status" value="1"/>
</dbReference>
<dbReference type="Gene3D" id="3.30.300.30">
    <property type="match status" value="1"/>
</dbReference>
<dbReference type="EMBL" id="RBXO01000001">
    <property type="protein sequence ID" value="RKT56138.1"/>
    <property type="molecule type" value="Genomic_DNA"/>
</dbReference>
<sequence>MEPPEAAVVATDRGAARTAASGPATDTVHGLFDARAAAAPDATAATHGGRRLSYGEVRRRSDALAARLCRSGVVRGDRVGVVGARGLDAPVAFLGVLKAGAAYVPLDDTAPPARQQAMADDAGVHTVVTLPGSTCRVRRLRTRVPVDEARPDPPAEAVRPPGVTADDCAYVMFTSGSTGRPKPVAVPHRGVVALARSDLVGQRPRPGDRVLHGYALSSDASTIEVWPPLLNGACLVPVDRADLLSPDALERVLRAEGVAIAYLTTGVFHHVARVRPAALRALRFVSAGGEAMDPELARTVLSACPGTAVVNFYGPTENTVVTTAYDVRRLPADATAVPIGRPLEHCSCHVVRADGTPAGVGEEGDLLVGGAGLALGYLGDPALTGRRFRSSPVEPGAVLYDTGDRVVRLATGDLEYRGRADRQVKLRGHRIELDGVEARIRAHADVGEAVVELSGGTLVGYVTPARPGAGVRVDLVRRDLATWLPPSAVPSRLVELPAFPVNGAGKVDRGRLRALLADRPAAVPATVPAPRGDGPRETVTAVWQAVLRVPVGEADDFFALGGDSLLAAEVVNRTLTAFGVDARHGSALIRELLDDPTPAGFTAAVRRAVERPRTPDRAGPAVDFTAEAELGFRLPRRQGPPPRVHDPRHVLLTGASGFIGAFLLDRLLRRTGAEVHCPVRARDRGHATRRVRANLARYGLGGDHAADRVTCFPADLGRPLLGLDARHAADLARRLDLVVHAGARVNFLYPYRALRSVNVDGTREVVRLAAPRRVPVHFLSTIAVVAGFGTAGVRHVAEDRPLDHADRLTMGYAESKWVAERLLRDAADQGLPVAVYRPYEVTGDQAGGECNTETAICSLIRVVADTGLAPDIPLPLDFVPVDHVSDAIVHIATSGTPDHRTYHLTNPRPATFADLLDRMRAAGYDITTLPYPEWVGELVRHVEADPTSPTAPFVPLCVDRGHKADISVKEMYFEGTFPVLGRSAVEAALADSGLRCPPVDDELLDRYLDYFFASGYLTRPDGGAVRGTAAAGDAVGGTR</sequence>
<proteinExistence type="predicted"/>
<dbReference type="InterPro" id="IPR000873">
    <property type="entry name" value="AMP-dep_synth/lig_dom"/>
</dbReference>
<dbReference type="Gene3D" id="1.10.1200.10">
    <property type="entry name" value="ACP-like"/>
    <property type="match status" value="1"/>
</dbReference>
<dbReference type="InterPro" id="IPR036736">
    <property type="entry name" value="ACP-like_sf"/>
</dbReference>
<dbReference type="PROSITE" id="PS00455">
    <property type="entry name" value="AMP_BINDING"/>
    <property type="match status" value="1"/>
</dbReference>
<dbReference type="InterPro" id="IPR036291">
    <property type="entry name" value="NAD(P)-bd_dom_sf"/>
</dbReference>
<dbReference type="PANTHER" id="PTHR44845">
    <property type="entry name" value="CARRIER DOMAIN-CONTAINING PROTEIN"/>
    <property type="match status" value="1"/>
</dbReference>
<dbReference type="RefSeq" id="WP_121007751.1">
    <property type="nucleotide sequence ID" value="NZ_RBXO01000001.1"/>
</dbReference>
<dbReference type="Pfam" id="PF07993">
    <property type="entry name" value="NAD_binding_4"/>
    <property type="match status" value="1"/>
</dbReference>
<dbReference type="Proteomes" id="UP000282084">
    <property type="component" value="Unassembled WGS sequence"/>
</dbReference>
<protein>
    <submittedName>
        <fullName evidence="4">Amino acid adenylation domain-containing protein/thioester reductase-like protein</fullName>
    </submittedName>
</protein>
<dbReference type="InterPro" id="IPR013120">
    <property type="entry name" value="FAR_NAD-bd"/>
</dbReference>
<evidence type="ECO:0000256" key="2">
    <source>
        <dbReference type="ARBA" id="ARBA00022553"/>
    </source>
</evidence>
<dbReference type="InterPro" id="IPR020845">
    <property type="entry name" value="AMP-binding_CS"/>
</dbReference>
<dbReference type="PANTHER" id="PTHR44845:SF6">
    <property type="entry name" value="BETA-ALANINE-ACTIVATING ENZYME"/>
    <property type="match status" value="1"/>
</dbReference>
<dbReference type="SUPFAM" id="SSF47336">
    <property type="entry name" value="ACP-like"/>
    <property type="match status" value="1"/>
</dbReference>
<dbReference type="InterPro" id="IPR010071">
    <property type="entry name" value="AA_adenyl_dom"/>
</dbReference>
<organism evidence="4 5">
    <name type="scientific">Saccharothrix australiensis</name>
    <dbReference type="NCBI Taxonomy" id="2072"/>
    <lineage>
        <taxon>Bacteria</taxon>
        <taxon>Bacillati</taxon>
        <taxon>Actinomycetota</taxon>
        <taxon>Actinomycetes</taxon>
        <taxon>Pseudonocardiales</taxon>
        <taxon>Pseudonocardiaceae</taxon>
        <taxon>Saccharothrix</taxon>
    </lineage>
</organism>
<dbReference type="InterPro" id="IPR009081">
    <property type="entry name" value="PP-bd_ACP"/>
</dbReference>
<dbReference type="Gene3D" id="2.30.38.10">
    <property type="entry name" value="Luciferase, Domain 3"/>
    <property type="match status" value="1"/>
</dbReference>
<gene>
    <name evidence="4" type="ORF">C8E97_4827</name>
</gene>
<dbReference type="SUPFAM" id="SSF56801">
    <property type="entry name" value="Acetyl-CoA synthetase-like"/>
    <property type="match status" value="1"/>
</dbReference>
<dbReference type="Gene3D" id="3.40.50.720">
    <property type="entry name" value="NAD(P)-binding Rossmann-like Domain"/>
    <property type="match status" value="1"/>
</dbReference>
<comment type="caution">
    <text evidence="4">The sequence shown here is derived from an EMBL/GenBank/DDBJ whole genome shotgun (WGS) entry which is preliminary data.</text>
</comment>
<dbReference type="CDD" id="cd05235">
    <property type="entry name" value="SDR_e1"/>
    <property type="match status" value="1"/>
</dbReference>
<evidence type="ECO:0000313" key="5">
    <source>
        <dbReference type="Proteomes" id="UP000282084"/>
    </source>
</evidence>
<reference evidence="4 5" key="1">
    <citation type="submission" date="2018-10" db="EMBL/GenBank/DDBJ databases">
        <title>Sequencing the genomes of 1000 actinobacteria strains.</title>
        <authorList>
            <person name="Klenk H.-P."/>
        </authorList>
    </citation>
    <scope>NUCLEOTIDE SEQUENCE [LARGE SCALE GENOMIC DNA]</scope>
    <source>
        <strain evidence="4 5">DSM 43800</strain>
    </source>
</reference>
<dbReference type="InterPro" id="IPR010080">
    <property type="entry name" value="Thioester_reductase-like_dom"/>
</dbReference>
<feature type="domain" description="Carrier" evidence="3">
    <location>
        <begin position="530"/>
        <end position="609"/>
    </location>
</feature>
<keyword evidence="1" id="KW-0596">Phosphopantetheine</keyword>
<dbReference type="Gene3D" id="3.40.50.980">
    <property type="match status" value="2"/>
</dbReference>
<dbReference type="OrthoDB" id="2472181at2"/>
<dbReference type="InterPro" id="IPR045851">
    <property type="entry name" value="AMP-bd_C_sf"/>
</dbReference>
<evidence type="ECO:0000259" key="3">
    <source>
        <dbReference type="PROSITE" id="PS50075"/>
    </source>
</evidence>
<dbReference type="Pfam" id="PF00501">
    <property type="entry name" value="AMP-binding"/>
    <property type="match status" value="1"/>
</dbReference>
<dbReference type="PROSITE" id="PS50075">
    <property type="entry name" value="CARRIER"/>
    <property type="match status" value="1"/>
</dbReference>
<name>A0A495W8P4_9PSEU</name>
<accession>A0A495W8P4</accession>
<evidence type="ECO:0000256" key="1">
    <source>
        <dbReference type="ARBA" id="ARBA00022450"/>
    </source>
</evidence>